<name>G7H4F3_9ACTN</name>
<dbReference type="Proteomes" id="UP000035088">
    <property type="component" value="Unassembled WGS sequence"/>
</dbReference>
<gene>
    <name evidence="1 4" type="primary">thiL</name>
    <name evidence="4" type="ORF">GOARA_061_01680</name>
</gene>
<proteinExistence type="inferred from homology"/>
<keyword evidence="1 4" id="KW-0418">Kinase</keyword>
<dbReference type="GO" id="GO:0009228">
    <property type="term" value="P:thiamine biosynthetic process"/>
    <property type="evidence" value="ECO:0007669"/>
    <property type="project" value="UniProtKB-KW"/>
</dbReference>
<dbReference type="EC" id="2.7.4.16" evidence="1"/>
<keyword evidence="1" id="KW-0067">ATP-binding</keyword>
<evidence type="ECO:0000259" key="2">
    <source>
        <dbReference type="Pfam" id="PF00586"/>
    </source>
</evidence>
<dbReference type="EMBL" id="BAEE01000061">
    <property type="protein sequence ID" value="GAB10728.1"/>
    <property type="molecule type" value="Genomic_DNA"/>
</dbReference>
<evidence type="ECO:0000259" key="3">
    <source>
        <dbReference type="Pfam" id="PF02769"/>
    </source>
</evidence>
<feature type="domain" description="PurM-like N-terminal" evidence="2">
    <location>
        <begin position="34"/>
        <end position="143"/>
    </location>
</feature>
<evidence type="ECO:0000313" key="4">
    <source>
        <dbReference type="EMBL" id="GAB10728.1"/>
    </source>
</evidence>
<feature type="binding site" evidence="1">
    <location>
        <position position="50"/>
    </location>
    <ligand>
        <name>Mg(2+)</name>
        <dbReference type="ChEBI" id="CHEBI:18420"/>
        <label>2</label>
    </ligand>
</feature>
<comment type="similarity">
    <text evidence="1">Belongs to the thiamine-monophosphate kinase family.</text>
</comment>
<sequence>MTPQRTVGDVGERALLAEFAQAAKQAPGALIGPGDDAAVVEDGVTVLSVDTAVQDRHFRLAWSTPEQIGARAVVAAVADIAAMGARPTGILVSHAAPPDTPADVLVGINRGVVGRAAGLGAAMLGGDLVTAGEISVSITAVGVLDGIDPVRMSGARPGDVLAVSGPLGASAAGYAVLSRGLPFADAASVEVVDAFRCPAPDLTQGAVAARAGAHALTDVSDGLIEELSLLSASSGVAVEVAADDIPITDAVRVVAEQLGVDVRTWALGGGEDHELLGAFPDGGAIPVGWTVIGRVAAASPERLAVSIDGGPPGISGWHSV</sequence>
<dbReference type="GO" id="GO:0005524">
    <property type="term" value="F:ATP binding"/>
    <property type="evidence" value="ECO:0007669"/>
    <property type="project" value="UniProtKB-UniRule"/>
</dbReference>
<comment type="pathway">
    <text evidence="1">Cofactor biosynthesis; thiamine diphosphate biosynthesis; thiamine diphosphate from thiamine phosphate: step 1/1.</text>
</comment>
<comment type="caution">
    <text evidence="4">The sequence shown here is derived from an EMBL/GenBank/DDBJ whole genome shotgun (WGS) entry which is preliminary data.</text>
</comment>
<dbReference type="InterPro" id="IPR010918">
    <property type="entry name" value="PurM-like_C_dom"/>
</dbReference>
<dbReference type="GO" id="GO:0009030">
    <property type="term" value="F:thiamine-phosphate kinase activity"/>
    <property type="evidence" value="ECO:0007669"/>
    <property type="project" value="UniProtKB-UniRule"/>
</dbReference>
<dbReference type="GO" id="GO:0009229">
    <property type="term" value="P:thiamine diphosphate biosynthetic process"/>
    <property type="evidence" value="ECO:0007669"/>
    <property type="project" value="UniProtKB-UniRule"/>
</dbReference>
<keyword evidence="1" id="KW-0784">Thiamine biosynthesis</keyword>
<feature type="binding site" evidence="1">
    <location>
        <position position="317"/>
    </location>
    <ligand>
        <name>substrate</name>
    </ligand>
</feature>
<dbReference type="AlphaFoldDB" id="G7H4F3"/>
<dbReference type="InterPro" id="IPR006283">
    <property type="entry name" value="ThiL-like"/>
</dbReference>
<feature type="binding site" evidence="1">
    <location>
        <position position="57"/>
    </location>
    <ligand>
        <name>substrate</name>
    </ligand>
</feature>
<accession>G7H4F3</accession>
<keyword evidence="1" id="KW-0479">Metal-binding</keyword>
<dbReference type="STRING" id="1073574.GOARA_061_01680"/>
<organism evidence="4 5">
    <name type="scientific">Gordonia araii NBRC 100433</name>
    <dbReference type="NCBI Taxonomy" id="1073574"/>
    <lineage>
        <taxon>Bacteria</taxon>
        <taxon>Bacillati</taxon>
        <taxon>Actinomycetota</taxon>
        <taxon>Actinomycetes</taxon>
        <taxon>Mycobacteriales</taxon>
        <taxon>Gordoniaceae</taxon>
        <taxon>Gordonia</taxon>
    </lineage>
</organism>
<dbReference type="Pfam" id="PF02769">
    <property type="entry name" value="AIRS_C"/>
    <property type="match status" value="1"/>
</dbReference>
<feature type="binding site" evidence="1">
    <location>
        <position position="271"/>
    </location>
    <ligand>
        <name>substrate</name>
    </ligand>
</feature>
<dbReference type="NCBIfam" id="TIGR01379">
    <property type="entry name" value="thiL"/>
    <property type="match status" value="1"/>
</dbReference>
<dbReference type="PANTHER" id="PTHR30270">
    <property type="entry name" value="THIAMINE-MONOPHOSPHATE KINASE"/>
    <property type="match status" value="1"/>
</dbReference>
<dbReference type="CDD" id="cd02194">
    <property type="entry name" value="ThiL"/>
    <property type="match status" value="1"/>
</dbReference>
<feature type="binding site" evidence="1">
    <location>
        <position position="36"/>
    </location>
    <ligand>
        <name>Mg(2+)</name>
        <dbReference type="ChEBI" id="CHEBI:18420"/>
        <label>3</label>
    </ligand>
</feature>
<feature type="binding site" evidence="1">
    <location>
        <position position="36"/>
    </location>
    <ligand>
        <name>Mg(2+)</name>
        <dbReference type="ChEBI" id="CHEBI:18420"/>
        <label>4</label>
    </ligand>
</feature>
<comment type="miscellaneous">
    <text evidence="1">Reaction mechanism of ThiL seems to utilize a direct, inline transfer of the gamma-phosphate of ATP to TMP rather than a phosphorylated enzyme intermediate.</text>
</comment>
<evidence type="ECO:0000256" key="1">
    <source>
        <dbReference type="HAMAP-Rule" id="MF_02128"/>
    </source>
</evidence>
<dbReference type="Pfam" id="PF00586">
    <property type="entry name" value="AIRS"/>
    <property type="match status" value="1"/>
</dbReference>
<dbReference type="UniPathway" id="UPA00060">
    <property type="reaction ID" value="UER00142"/>
</dbReference>
<comment type="function">
    <text evidence="1">Catalyzes the ATP-dependent phosphorylation of thiamine-monophosphate (TMP) to form thiamine-pyrophosphate (TPP), the active form of vitamin B1.</text>
</comment>
<keyword evidence="1" id="KW-0808">Transferase</keyword>
<feature type="binding site" evidence="1">
    <location>
        <position position="127"/>
    </location>
    <ligand>
        <name>Mg(2+)</name>
        <dbReference type="ChEBI" id="CHEBI:18420"/>
        <label>1</label>
    </ligand>
</feature>
<keyword evidence="5" id="KW-1185">Reference proteome</keyword>
<dbReference type="HAMAP" id="MF_02128">
    <property type="entry name" value="TMP_kinase"/>
    <property type="match status" value="1"/>
</dbReference>
<dbReference type="GO" id="GO:0000287">
    <property type="term" value="F:magnesium ion binding"/>
    <property type="evidence" value="ECO:0007669"/>
    <property type="project" value="UniProtKB-UniRule"/>
</dbReference>
<keyword evidence="1" id="KW-0460">Magnesium</keyword>
<feature type="binding site" evidence="1">
    <location>
        <position position="221"/>
    </location>
    <ligand>
        <name>Mg(2+)</name>
        <dbReference type="ChEBI" id="CHEBI:18420"/>
        <label>5</label>
    </ligand>
</feature>
<dbReference type="Gene3D" id="3.30.1330.10">
    <property type="entry name" value="PurM-like, N-terminal domain"/>
    <property type="match status" value="1"/>
</dbReference>
<feature type="binding site" evidence="1">
    <location>
        <position position="79"/>
    </location>
    <ligand>
        <name>Mg(2+)</name>
        <dbReference type="ChEBI" id="CHEBI:18420"/>
        <label>3</label>
    </ligand>
</feature>
<dbReference type="InterPro" id="IPR036921">
    <property type="entry name" value="PurM-like_N_sf"/>
</dbReference>
<comment type="caution">
    <text evidence="1">Lacks conserved residue(s) required for the propagation of feature annotation.</text>
</comment>
<keyword evidence="1" id="KW-0547">Nucleotide-binding</keyword>
<dbReference type="SUPFAM" id="SSF56042">
    <property type="entry name" value="PurM C-terminal domain-like"/>
    <property type="match status" value="1"/>
</dbReference>
<feature type="binding site" evidence="1">
    <location>
        <position position="79"/>
    </location>
    <ligand>
        <name>Mg(2+)</name>
        <dbReference type="ChEBI" id="CHEBI:18420"/>
        <label>4</label>
    </ligand>
</feature>
<feature type="domain" description="PurM-like C-terminal" evidence="3">
    <location>
        <begin position="156"/>
        <end position="252"/>
    </location>
</feature>
<feature type="binding site" evidence="1">
    <location>
        <position position="220"/>
    </location>
    <ligand>
        <name>ATP</name>
        <dbReference type="ChEBI" id="CHEBI:30616"/>
    </ligand>
</feature>
<feature type="binding site" evidence="1">
    <location>
        <position position="79"/>
    </location>
    <ligand>
        <name>Mg(2+)</name>
        <dbReference type="ChEBI" id="CHEBI:18420"/>
        <label>2</label>
    </ligand>
</feature>
<dbReference type="PANTHER" id="PTHR30270:SF0">
    <property type="entry name" value="THIAMINE-MONOPHOSPHATE KINASE"/>
    <property type="match status" value="1"/>
</dbReference>
<comment type="catalytic activity">
    <reaction evidence="1">
        <text>thiamine phosphate + ATP = thiamine diphosphate + ADP</text>
        <dbReference type="Rhea" id="RHEA:15913"/>
        <dbReference type="ChEBI" id="CHEBI:30616"/>
        <dbReference type="ChEBI" id="CHEBI:37575"/>
        <dbReference type="ChEBI" id="CHEBI:58937"/>
        <dbReference type="ChEBI" id="CHEBI:456216"/>
        <dbReference type="EC" id="2.7.4.16"/>
    </reaction>
</comment>
<feature type="binding site" evidence="1">
    <location>
        <position position="50"/>
    </location>
    <ligand>
        <name>Mg(2+)</name>
        <dbReference type="ChEBI" id="CHEBI:18420"/>
        <label>1</label>
    </ligand>
</feature>
<feature type="binding site" evidence="1">
    <location>
        <position position="218"/>
    </location>
    <ligand>
        <name>Mg(2+)</name>
        <dbReference type="ChEBI" id="CHEBI:18420"/>
        <label>3</label>
    </ligand>
</feature>
<evidence type="ECO:0000313" key="5">
    <source>
        <dbReference type="Proteomes" id="UP000035088"/>
    </source>
</evidence>
<dbReference type="InterPro" id="IPR036676">
    <property type="entry name" value="PurM-like_C_sf"/>
</dbReference>
<protein>
    <recommendedName>
        <fullName evidence="1">Thiamine-monophosphate kinase</fullName>
        <shortName evidence="1">TMP kinase</shortName>
        <shortName evidence="1">Thiamine-phosphate kinase</shortName>
        <ecNumber evidence="1">2.7.4.16</ecNumber>
    </recommendedName>
</protein>
<reference evidence="4 5" key="1">
    <citation type="submission" date="2011-11" db="EMBL/GenBank/DDBJ databases">
        <title>Whole genome shotgun sequence of Gordonia araii NBRC 100433.</title>
        <authorList>
            <person name="Yoshida Y."/>
            <person name="Hosoyama A."/>
            <person name="Tsuchikane K."/>
            <person name="Katsumata H."/>
            <person name="Yamazaki S."/>
            <person name="Fujita N."/>
        </authorList>
    </citation>
    <scope>NUCLEOTIDE SEQUENCE [LARGE SCALE GENOMIC DNA]</scope>
    <source>
        <strain evidence="4 5">NBRC 100433</strain>
    </source>
</reference>
<dbReference type="RefSeq" id="WP_007322803.1">
    <property type="nucleotide sequence ID" value="NZ_BAEE01000061.1"/>
</dbReference>
<feature type="binding site" evidence="1">
    <location>
        <begin position="126"/>
        <end position="127"/>
    </location>
    <ligand>
        <name>ATP</name>
        <dbReference type="ChEBI" id="CHEBI:30616"/>
    </ligand>
</feature>
<dbReference type="InterPro" id="IPR016188">
    <property type="entry name" value="PurM-like_N"/>
</dbReference>
<feature type="binding site" evidence="1">
    <location>
        <position position="48"/>
    </location>
    <ligand>
        <name>Mg(2+)</name>
        <dbReference type="ChEBI" id="CHEBI:18420"/>
        <label>4</label>
    </ligand>
</feature>
<dbReference type="Gene3D" id="3.90.650.10">
    <property type="entry name" value="PurM-like C-terminal domain"/>
    <property type="match status" value="1"/>
</dbReference>
<dbReference type="OrthoDB" id="9802811at2"/>
<dbReference type="SUPFAM" id="SSF55326">
    <property type="entry name" value="PurM N-terminal domain-like"/>
    <property type="match status" value="1"/>
</dbReference>
<dbReference type="PIRSF" id="PIRSF005303">
    <property type="entry name" value="Thiam_monoph_kin"/>
    <property type="match status" value="1"/>
</dbReference>